<proteinExistence type="predicted"/>
<reference evidence="1" key="1">
    <citation type="journal article" date="2021" name="New Phytol.">
        <title>Evolutionary innovations through gain and loss of genes in the ectomycorrhizal Boletales.</title>
        <authorList>
            <person name="Wu G."/>
            <person name="Miyauchi S."/>
            <person name="Morin E."/>
            <person name="Kuo A."/>
            <person name="Drula E."/>
            <person name="Varga T."/>
            <person name="Kohler A."/>
            <person name="Feng B."/>
            <person name="Cao Y."/>
            <person name="Lipzen A."/>
            <person name="Daum C."/>
            <person name="Hundley H."/>
            <person name="Pangilinan J."/>
            <person name="Johnson J."/>
            <person name="Barry K."/>
            <person name="LaButti K."/>
            <person name="Ng V."/>
            <person name="Ahrendt S."/>
            <person name="Min B."/>
            <person name="Choi I.G."/>
            <person name="Park H."/>
            <person name="Plett J.M."/>
            <person name="Magnuson J."/>
            <person name="Spatafora J.W."/>
            <person name="Nagy L.G."/>
            <person name="Henrissat B."/>
            <person name="Grigoriev I.V."/>
            <person name="Yang Z.L."/>
            <person name="Xu J."/>
            <person name="Martin F.M."/>
        </authorList>
    </citation>
    <scope>NUCLEOTIDE SEQUENCE</scope>
    <source>
        <strain evidence="1">ATCC 28755</strain>
    </source>
</reference>
<comment type="caution">
    <text evidence="1">The sequence shown here is derived from an EMBL/GenBank/DDBJ whole genome shotgun (WGS) entry which is preliminary data.</text>
</comment>
<name>A0ACB8ABC5_9AGAM</name>
<sequence>MPINNVQALLQTDIPDPSDFPTPQLQQFDASFRCSICGELYDAPVTLNCGHCFCSLCIREHIMKEPECPSCRKPANEGHFRINPVLEEVIAAWKLARPNILQLVREDVQRKLRPKAVANGNESSLGPRTPSRKKRKLTPVENPDDDIVFMSGPSSNKPGESSDMGSLSPPRKRNGSKKSSKRKDMEPSSDPREELLSGEPLSLVECPVCTELVNYETINSHIDSCTSKESTPKGKNRSEATGQWSKIFKSKGKSKQREGTPPDALTERLPTVSYDVLKDKPLKDKLLAHKLPISGDRKIWIVRHQRWVMMYNANLDKSEPNRKTISQLRAELKRWEEERKGRKIIIEDPVAHEAQHQDEFARLVEEARKSKLAKAAPISMPVENSLAGQHDDRIVLDSEEEDLQ</sequence>
<organism evidence="1 2">
    <name type="scientific">Hygrophoropsis aurantiaca</name>
    <dbReference type="NCBI Taxonomy" id="72124"/>
    <lineage>
        <taxon>Eukaryota</taxon>
        <taxon>Fungi</taxon>
        <taxon>Dikarya</taxon>
        <taxon>Basidiomycota</taxon>
        <taxon>Agaricomycotina</taxon>
        <taxon>Agaricomycetes</taxon>
        <taxon>Agaricomycetidae</taxon>
        <taxon>Boletales</taxon>
        <taxon>Coniophorineae</taxon>
        <taxon>Hygrophoropsidaceae</taxon>
        <taxon>Hygrophoropsis</taxon>
    </lineage>
</organism>
<dbReference type="EMBL" id="MU267706">
    <property type="protein sequence ID" value="KAH7910625.1"/>
    <property type="molecule type" value="Genomic_DNA"/>
</dbReference>
<protein>
    <submittedName>
        <fullName evidence="1">Uncharacterized protein</fullName>
    </submittedName>
</protein>
<evidence type="ECO:0000313" key="2">
    <source>
        <dbReference type="Proteomes" id="UP000790377"/>
    </source>
</evidence>
<keyword evidence="2" id="KW-1185">Reference proteome</keyword>
<gene>
    <name evidence="1" type="ORF">BJ138DRAFT_1135919</name>
</gene>
<evidence type="ECO:0000313" key="1">
    <source>
        <dbReference type="EMBL" id="KAH7910625.1"/>
    </source>
</evidence>
<dbReference type="Proteomes" id="UP000790377">
    <property type="component" value="Unassembled WGS sequence"/>
</dbReference>
<accession>A0ACB8ABC5</accession>